<feature type="compositionally biased region" description="Polar residues" evidence="8">
    <location>
        <begin position="173"/>
        <end position="183"/>
    </location>
</feature>
<accession>A0A7R9ZIC5</accession>
<keyword evidence="3" id="KW-0676">Redox-active center</keyword>
<feature type="region of interest" description="Disordered" evidence="8">
    <location>
        <begin position="1"/>
        <end position="51"/>
    </location>
</feature>
<feature type="region of interest" description="Disordered" evidence="8">
    <location>
        <begin position="173"/>
        <end position="194"/>
    </location>
</feature>
<dbReference type="SUPFAM" id="SSF52833">
    <property type="entry name" value="Thioredoxin-like"/>
    <property type="match status" value="1"/>
</dbReference>
<evidence type="ECO:0000256" key="4">
    <source>
        <dbReference type="ARBA" id="ARBA00023787"/>
    </source>
</evidence>
<dbReference type="InterPro" id="IPR036249">
    <property type="entry name" value="Thioredoxin-like_sf"/>
</dbReference>
<comment type="similarity">
    <text evidence="4">Belongs to the peroxiredoxin-like PRXL2 family. PRXL2A subfamily.</text>
</comment>
<evidence type="ECO:0000313" key="9">
    <source>
        <dbReference type="EMBL" id="CAD8329332.1"/>
    </source>
</evidence>
<evidence type="ECO:0000256" key="6">
    <source>
        <dbReference type="ARBA" id="ARBA00032058"/>
    </source>
</evidence>
<comment type="subcellular location">
    <subcellularLocation>
        <location evidence="1">Cytoplasm</location>
    </subcellularLocation>
</comment>
<dbReference type="EMBL" id="HBEF01002296">
    <property type="protein sequence ID" value="CAD8329332.1"/>
    <property type="molecule type" value="Transcribed_RNA"/>
</dbReference>
<dbReference type="InterPro" id="IPR032801">
    <property type="entry name" value="PXL2A/B/C"/>
</dbReference>
<dbReference type="PANTHER" id="PTHR28630:SF31">
    <property type="entry name" value="PEROXIREDOXIN-LIKE 2A"/>
    <property type="match status" value="1"/>
</dbReference>
<name>A0A7R9ZIC5_9STRA</name>
<protein>
    <recommendedName>
        <fullName evidence="5">Peroxiredoxin-like 2A</fullName>
    </recommendedName>
    <alternativeName>
        <fullName evidence="7">Peroxiredoxin-like 2 activated in M-CSF stimulated monocytes</fullName>
    </alternativeName>
    <alternativeName>
        <fullName evidence="6">Redox-regulatory protein FAM213A</fullName>
    </alternativeName>
</protein>
<sequence>MHLTTTVAQGHSQQRPSKTDIKTSSSAITMSSEEHVPSPEDPTVGSVSSKEDHCNDGQCAPVVTVSGGKHKQTPVEAVQYRLQDKYGRKIQPERLYRIPLVPIDCRFGVIREDKLARDALKATIKMQRRIQAATMTVVFCIRRPGCGSCRDHGQQLVTLVEELNTNEQKMLLDANSSHGGSNRKQSKQRRSEGQKVALVGVTKHGEGVDDSAMLNFYQTYFGRYPLFKDQHWKTYKALGGRKISYVNFALRRPKMKRRYTKMNIENVFFGGDIWTQGGVLVFDRSGELRHVQYEEYGKRLNVDEIRTALQQIQTDQRK</sequence>
<reference evidence="9" key="1">
    <citation type="submission" date="2021-01" db="EMBL/GenBank/DDBJ databases">
        <authorList>
            <person name="Corre E."/>
            <person name="Pelletier E."/>
            <person name="Niang G."/>
            <person name="Scheremetjew M."/>
            <person name="Finn R."/>
            <person name="Kale V."/>
            <person name="Holt S."/>
            <person name="Cochrane G."/>
            <person name="Meng A."/>
            <person name="Brown T."/>
            <person name="Cohen L."/>
        </authorList>
    </citation>
    <scope>NUCLEOTIDE SEQUENCE</scope>
    <source>
        <strain evidence="9">CCMP3328</strain>
    </source>
</reference>
<evidence type="ECO:0000256" key="8">
    <source>
        <dbReference type="SAM" id="MobiDB-lite"/>
    </source>
</evidence>
<evidence type="ECO:0000256" key="3">
    <source>
        <dbReference type="ARBA" id="ARBA00023284"/>
    </source>
</evidence>
<organism evidence="9">
    <name type="scientific">Craspedostauros australis</name>
    <dbReference type="NCBI Taxonomy" id="1486917"/>
    <lineage>
        <taxon>Eukaryota</taxon>
        <taxon>Sar</taxon>
        <taxon>Stramenopiles</taxon>
        <taxon>Ochrophyta</taxon>
        <taxon>Bacillariophyta</taxon>
        <taxon>Bacillariophyceae</taxon>
        <taxon>Bacillariophycidae</taxon>
        <taxon>Naviculales</taxon>
        <taxon>Naviculaceae</taxon>
        <taxon>Craspedostauros</taxon>
    </lineage>
</organism>
<proteinExistence type="inferred from homology"/>
<keyword evidence="2" id="KW-0963">Cytoplasm</keyword>
<dbReference type="Gene3D" id="3.40.30.10">
    <property type="entry name" value="Glutaredoxin"/>
    <property type="match status" value="1"/>
</dbReference>
<evidence type="ECO:0000256" key="2">
    <source>
        <dbReference type="ARBA" id="ARBA00022490"/>
    </source>
</evidence>
<dbReference type="GO" id="GO:0005737">
    <property type="term" value="C:cytoplasm"/>
    <property type="evidence" value="ECO:0007669"/>
    <property type="project" value="UniProtKB-SubCell"/>
</dbReference>
<evidence type="ECO:0000256" key="7">
    <source>
        <dbReference type="ARBA" id="ARBA00032129"/>
    </source>
</evidence>
<feature type="compositionally biased region" description="Polar residues" evidence="8">
    <location>
        <begin position="1"/>
        <end position="31"/>
    </location>
</feature>
<gene>
    <name evidence="9" type="ORF">CAUS1442_LOCUS1430</name>
</gene>
<dbReference type="AlphaFoldDB" id="A0A7R9ZIC5"/>
<evidence type="ECO:0000256" key="1">
    <source>
        <dbReference type="ARBA" id="ARBA00004496"/>
    </source>
</evidence>
<dbReference type="PANTHER" id="PTHR28630">
    <property type="match status" value="1"/>
</dbReference>
<evidence type="ECO:0000256" key="5">
    <source>
        <dbReference type="ARBA" id="ARBA00023849"/>
    </source>
</evidence>